<dbReference type="Gene3D" id="2.160.10.10">
    <property type="entry name" value="Hexapeptide repeat proteins"/>
    <property type="match status" value="1"/>
</dbReference>
<dbReference type="Pfam" id="PF00132">
    <property type="entry name" value="Hexapep"/>
    <property type="match status" value="2"/>
</dbReference>
<sequence>MSYTIEQIAAALGTQAVGDTGIEVDGLAEPTDAGPRHLALAMKPQFAESLKDGGARAAVLWEDADWQALGLEAAILAPRPRYAMSGLTAMLDKGQGWDDGIHPTAVIHGDARLEKGVTVGPFSVIAKGAEIGAGTVIGPHCSVGMDARIGQMSLLREGVKIGARVTTGDRFIAQPGAAIGGDGFSFVTAETSGVEKVRETLGDRGETAAQSWTRIHSLGGVEIGDDVEIGANTTVDCGTIRSTRIGRGSKIDNLVMIGHNVEIGEDCLLCGQVGIAGSVKVGNNVVLGGKTGVSDNIFIGDNVITGGGTIVLANIPAGRVMLGYPAMKMETTMEVFKGFRRLKRLFADVAELKKTVSNPSAKD</sequence>
<dbReference type="GO" id="GO:0016020">
    <property type="term" value="C:membrane"/>
    <property type="evidence" value="ECO:0007669"/>
    <property type="project" value="GOC"/>
</dbReference>
<proteinExistence type="predicted"/>
<keyword evidence="3 7" id="KW-0808">Transferase</keyword>
<dbReference type="GO" id="GO:0016410">
    <property type="term" value="F:N-acyltransferase activity"/>
    <property type="evidence" value="ECO:0007669"/>
    <property type="project" value="InterPro"/>
</dbReference>
<evidence type="ECO:0000256" key="5">
    <source>
        <dbReference type="ARBA" id="ARBA00023098"/>
    </source>
</evidence>
<dbReference type="KEGG" id="rid:RIdsm_02817"/>
<reference evidence="8 10" key="2">
    <citation type="submission" date="2018-08" db="EMBL/GenBank/DDBJ databases">
        <title>Genetic Globetrotter - A new plasmid hitch-hiking vast phylogenetic and geographic distances.</title>
        <authorList>
            <person name="Vollmers J."/>
            <person name="Petersen J."/>
        </authorList>
    </citation>
    <scope>NUCLEOTIDE SEQUENCE [LARGE SCALE GENOMIC DNA]</scope>
    <source>
        <strain evidence="8 10">DSM 26383</strain>
    </source>
</reference>
<dbReference type="InterPro" id="IPR001451">
    <property type="entry name" value="Hexapep"/>
</dbReference>
<evidence type="ECO:0000256" key="1">
    <source>
        <dbReference type="ARBA" id="ARBA00022516"/>
    </source>
</evidence>
<evidence type="ECO:0000256" key="4">
    <source>
        <dbReference type="ARBA" id="ARBA00022737"/>
    </source>
</evidence>
<evidence type="ECO:0000313" key="7">
    <source>
        <dbReference type="EMBL" id="KRS18166.1"/>
    </source>
</evidence>
<dbReference type="PANTHER" id="PTHR43378:SF2">
    <property type="entry name" value="UDP-3-O-ACYLGLUCOSAMINE N-ACYLTRANSFERASE 1, MITOCHONDRIAL-RELATED"/>
    <property type="match status" value="1"/>
</dbReference>
<evidence type="ECO:0000256" key="2">
    <source>
        <dbReference type="ARBA" id="ARBA00022556"/>
    </source>
</evidence>
<evidence type="ECO:0000313" key="9">
    <source>
        <dbReference type="Proteomes" id="UP000051401"/>
    </source>
</evidence>
<dbReference type="PROSITE" id="PS00101">
    <property type="entry name" value="HEXAPEP_TRANSFERASES"/>
    <property type="match status" value="1"/>
</dbReference>
<dbReference type="AlphaFoldDB" id="A0A0T5PA97"/>
<dbReference type="STRING" id="540747.SAMN04488031_101528"/>
<organism evidence="7 9">
    <name type="scientific">Roseovarius indicus</name>
    <dbReference type="NCBI Taxonomy" id="540747"/>
    <lineage>
        <taxon>Bacteria</taxon>
        <taxon>Pseudomonadati</taxon>
        <taxon>Pseudomonadota</taxon>
        <taxon>Alphaproteobacteria</taxon>
        <taxon>Rhodobacterales</taxon>
        <taxon>Roseobacteraceae</taxon>
        <taxon>Roseovarius</taxon>
    </lineage>
</organism>
<reference evidence="7 9" key="1">
    <citation type="submission" date="2015-04" db="EMBL/GenBank/DDBJ databases">
        <title>The draft genome sequence of Roseovarius indicus B108T.</title>
        <authorList>
            <person name="Li G."/>
            <person name="Lai Q."/>
            <person name="Shao Z."/>
            <person name="Yan P."/>
        </authorList>
    </citation>
    <scope>NUCLEOTIDE SEQUENCE [LARGE SCALE GENOMIC DNA]</scope>
    <source>
        <strain evidence="7 9">B108</strain>
    </source>
</reference>
<keyword evidence="5" id="KW-0443">Lipid metabolism</keyword>
<evidence type="ECO:0000313" key="10">
    <source>
        <dbReference type="Proteomes" id="UP000325785"/>
    </source>
</evidence>
<dbReference type="Gene3D" id="3.40.1390.10">
    <property type="entry name" value="MurE/MurF, N-terminal domain"/>
    <property type="match status" value="1"/>
</dbReference>
<gene>
    <name evidence="8" type="primary">lpxD</name>
    <name evidence="8" type="ORF">RIdsm_02817</name>
    <name evidence="7" type="ORF">XM52_08410</name>
</gene>
<name>A0A0T5PA97_9RHOB</name>
<dbReference type="GO" id="GO:0009245">
    <property type="term" value="P:lipid A biosynthetic process"/>
    <property type="evidence" value="ECO:0007669"/>
    <property type="project" value="UniProtKB-KW"/>
</dbReference>
<dbReference type="OrthoDB" id="9784739at2"/>
<dbReference type="Proteomes" id="UP000325785">
    <property type="component" value="Chromosome"/>
</dbReference>
<dbReference type="PATRIC" id="fig|540747.5.peg.4471"/>
<dbReference type="InterPro" id="IPR018357">
    <property type="entry name" value="Hexapep_transf_CS"/>
</dbReference>
<dbReference type="Proteomes" id="UP000051401">
    <property type="component" value="Unassembled WGS sequence"/>
</dbReference>
<dbReference type="EMBL" id="CP031598">
    <property type="protein sequence ID" value="QEW27008.1"/>
    <property type="molecule type" value="Genomic_DNA"/>
</dbReference>
<evidence type="ECO:0000256" key="3">
    <source>
        <dbReference type="ARBA" id="ARBA00022679"/>
    </source>
</evidence>
<dbReference type="EC" id="2.3.1.-" evidence="8"/>
<dbReference type="InterPro" id="IPR007691">
    <property type="entry name" value="LpxD"/>
</dbReference>
<dbReference type="InterPro" id="IPR011004">
    <property type="entry name" value="Trimer_LpxA-like_sf"/>
</dbReference>
<evidence type="ECO:0000313" key="8">
    <source>
        <dbReference type="EMBL" id="QEW27008.1"/>
    </source>
</evidence>
<accession>A0A0T5PA97</accession>
<evidence type="ECO:0000256" key="6">
    <source>
        <dbReference type="ARBA" id="ARBA00023315"/>
    </source>
</evidence>
<dbReference type="CDD" id="cd03352">
    <property type="entry name" value="LbH_LpxD"/>
    <property type="match status" value="1"/>
</dbReference>
<keyword evidence="9" id="KW-1185">Reference proteome</keyword>
<dbReference type="PANTHER" id="PTHR43378">
    <property type="entry name" value="UDP-3-O-ACYLGLUCOSAMINE N-ACYLTRANSFERASE"/>
    <property type="match status" value="1"/>
</dbReference>
<keyword evidence="1" id="KW-0444">Lipid biosynthesis</keyword>
<keyword evidence="6 7" id="KW-0012">Acyltransferase</keyword>
<protein>
    <submittedName>
        <fullName evidence="7">UDP-3-O-(3-hydroxymyristoyl) glucosamine N-acyltransferase</fullName>
    </submittedName>
    <submittedName>
        <fullName evidence="8">UDP-3-O-acylglucosamine N-acyltransferase</fullName>
        <ecNumber evidence="8">2.3.1.-</ecNumber>
    </submittedName>
</protein>
<dbReference type="SUPFAM" id="SSF51161">
    <property type="entry name" value="Trimeric LpxA-like enzymes"/>
    <property type="match status" value="1"/>
</dbReference>
<dbReference type="NCBIfam" id="NF002060">
    <property type="entry name" value="PRK00892.1"/>
    <property type="match status" value="1"/>
</dbReference>
<dbReference type="RefSeq" id="WP_057815249.1">
    <property type="nucleotide sequence ID" value="NZ_CP031598.1"/>
</dbReference>
<keyword evidence="4" id="KW-0677">Repeat</keyword>
<dbReference type="EMBL" id="LAXI01000004">
    <property type="protein sequence ID" value="KRS18166.1"/>
    <property type="molecule type" value="Genomic_DNA"/>
</dbReference>
<keyword evidence="2" id="KW-0441">Lipid A biosynthesis</keyword>